<dbReference type="FunFam" id="1.10.246.140:FF:000001">
    <property type="entry name" value="Transcription and mRNA export factor ENY2"/>
    <property type="match status" value="1"/>
</dbReference>
<evidence type="ECO:0000256" key="3">
    <source>
        <dbReference type="ARBA" id="ARBA00022816"/>
    </source>
</evidence>
<comment type="similarity">
    <text evidence="11">Belongs to the ENY2 family.</text>
</comment>
<evidence type="ECO:0000256" key="11">
    <source>
        <dbReference type="HAMAP-Rule" id="MF_03046"/>
    </source>
</evidence>
<keyword evidence="9 11" id="KW-0804">Transcription</keyword>
<keyword evidence="4 11" id="KW-0156">Chromatin regulator</keyword>
<dbReference type="GO" id="GO:0006325">
    <property type="term" value="P:chromatin organization"/>
    <property type="evidence" value="ECO:0007669"/>
    <property type="project" value="UniProtKB-KW"/>
</dbReference>
<dbReference type="AlphaFoldDB" id="A0A835YYP0"/>
<dbReference type="Pfam" id="PF10163">
    <property type="entry name" value="EnY2"/>
    <property type="match status" value="1"/>
</dbReference>
<accession>A0A835YYP0</accession>
<dbReference type="GO" id="GO:0006368">
    <property type="term" value="P:transcription elongation by RNA polymerase II"/>
    <property type="evidence" value="ECO:0007669"/>
    <property type="project" value="UniProtKB-UniRule"/>
</dbReference>
<evidence type="ECO:0000313" key="13">
    <source>
        <dbReference type="Proteomes" id="UP000664859"/>
    </source>
</evidence>
<dbReference type="InterPro" id="IPR038212">
    <property type="entry name" value="TF_EnY2_sf"/>
</dbReference>
<keyword evidence="10 11" id="KW-0539">Nucleus</keyword>
<protein>
    <recommendedName>
        <fullName evidence="11">Transcription and mRNA export factor ENY2</fullName>
    </recommendedName>
    <alternativeName>
        <fullName evidence="11">Enhancer of yellow 2 transcription factor homolog</fullName>
    </alternativeName>
</protein>
<dbReference type="GO" id="GO:0071819">
    <property type="term" value="C:DUBm complex"/>
    <property type="evidence" value="ECO:0007669"/>
    <property type="project" value="UniProtKB-UniRule"/>
</dbReference>
<dbReference type="GO" id="GO:0006406">
    <property type="term" value="P:mRNA export from nucleus"/>
    <property type="evidence" value="ECO:0007669"/>
    <property type="project" value="UniProtKB-UniRule"/>
</dbReference>
<keyword evidence="5 11" id="KW-0653">Protein transport</keyword>
<sequence length="104" mass="11956">MSDDAAFLSAKRRKEEAVRASIMQKLVETGEKERLKDLLRDKLIQSGWRDALKEDCRQIISKKGLEKVTVDELVSEITPKARDTVPEEIKSELLNRIRTFLKAT</sequence>
<comment type="subcellular location">
    <subcellularLocation>
        <location evidence="1 11">Nucleus</location>
        <location evidence="1 11">Nucleoplasm</location>
    </subcellularLocation>
</comment>
<comment type="subunit">
    <text evidence="11">Component of the nuclear pore complex (NPC)-associated TREX-2 complex (transcription and export complex 2). Component of the SAGA transcription coactivator-HAT complex. Within the SAGA complex, participates to a subcomplex of SAGA called the DUB module (deubiquitination module).</text>
</comment>
<evidence type="ECO:0000256" key="6">
    <source>
        <dbReference type="ARBA" id="ARBA00023010"/>
    </source>
</evidence>
<dbReference type="HAMAP" id="MF_03046">
    <property type="entry name" value="ENY2_Sus1"/>
    <property type="match status" value="1"/>
</dbReference>
<name>A0A835YYP0_9STRA</name>
<evidence type="ECO:0000256" key="5">
    <source>
        <dbReference type="ARBA" id="ARBA00022927"/>
    </source>
</evidence>
<evidence type="ECO:0000313" key="12">
    <source>
        <dbReference type="EMBL" id="KAG5183224.1"/>
    </source>
</evidence>
<evidence type="ECO:0000256" key="7">
    <source>
        <dbReference type="ARBA" id="ARBA00023015"/>
    </source>
</evidence>
<dbReference type="InterPro" id="IPR018783">
    <property type="entry name" value="TF_ENY2"/>
</dbReference>
<evidence type="ECO:0000256" key="4">
    <source>
        <dbReference type="ARBA" id="ARBA00022853"/>
    </source>
</evidence>
<keyword evidence="2 11" id="KW-0813">Transport</keyword>
<evidence type="ECO:0000256" key="8">
    <source>
        <dbReference type="ARBA" id="ARBA00023159"/>
    </source>
</evidence>
<keyword evidence="3 11" id="KW-0509">mRNA transport</keyword>
<dbReference type="GO" id="GO:0070390">
    <property type="term" value="C:transcription export complex 2"/>
    <property type="evidence" value="ECO:0007669"/>
    <property type="project" value="UniProtKB-UniRule"/>
</dbReference>
<dbReference type="GO" id="GO:0005654">
    <property type="term" value="C:nucleoplasm"/>
    <property type="evidence" value="ECO:0007669"/>
    <property type="project" value="UniProtKB-SubCell"/>
</dbReference>
<evidence type="ECO:0000256" key="9">
    <source>
        <dbReference type="ARBA" id="ARBA00023163"/>
    </source>
</evidence>
<reference evidence="12" key="1">
    <citation type="submission" date="2021-02" db="EMBL/GenBank/DDBJ databases">
        <title>First Annotated Genome of the Yellow-green Alga Tribonema minus.</title>
        <authorList>
            <person name="Mahan K.M."/>
        </authorList>
    </citation>
    <scope>NUCLEOTIDE SEQUENCE</scope>
    <source>
        <strain evidence="12">UTEX B ZZ1240</strain>
    </source>
</reference>
<comment type="function">
    <text evidence="11">Involved in mRNA export coupled transcription activation by association with both the TREX-2 and the SAGA complexes. The transcription regulatory histone acetylation (HAT) complex SAGA is a multiprotein complex that activates transcription by remodeling chromatin and mediating histone acetylation and deubiquitination. Within the SAGA complex, participates to a subcomplex that specifically deubiquitinates histones. The SAGA complex is recruited to specific gene promoters by activators, where it is required for transcription. The TREX-2 complex functions in docking export-competent ribonucleoprotein particles (mRNPs) to the nuclear entrance of the nuclear pore complex (nuclear basket). TREX-2 participates in mRNA export and accurate chromatin positioning in the nucleus by tethering genes to the nuclear periphery.</text>
</comment>
<keyword evidence="13" id="KW-1185">Reference proteome</keyword>
<organism evidence="12 13">
    <name type="scientific">Tribonema minus</name>
    <dbReference type="NCBI Taxonomy" id="303371"/>
    <lineage>
        <taxon>Eukaryota</taxon>
        <taxon>Sar</taxon>
        <taxon>Stramenopiles</taxon>
        <taxon>Ochrophyta</taxon>
        <taxon>PX clade</taxon>
        <taxon>Xanthophyceae</taxon>
        <taxon>Tribonematales</taxon>
        <taxon>Tribonemataceae</taxon>
        <taxon>Tribonema</taxon>
    </lineage>
</organism>
<dbReference type="GO" id="GO:0003713">
    <property type="term" value="F:transcription coactivator activity"/>
    <property type="evidence" value="ECO:0007669"/>
    <property type="project" value="UniProtKB-UniRule"/>
</dbReference>
<comment type="caution">
    <text evidence="12">The sequence shown here is derived from an EMBL/GenBank/DDBJ whole genome shotgun (WGS) entry which is preliminary data.</text>
</comment>
<dbReference type="OrthoDB" id="6221744at2759"/>
<dbReference type="EMBL" id="JAFCMP010000223">
    <property type="protein sequence ID" value="KAG5183224.1"/>
    <property type="molecule type" value="Genomic_DNA"/>
</dbReference>
<evidence type="ECO:0000256" key="1">
    <source>
        <dbReference type="ARBA" id="ARBA00004642"/>
    </source>
</evidence>
<keyword evidence="7 11" id="KW-0805">Transcription regulation</keyword>
<evidence type="ECO:0000256" key="2">
    <source>
        <dbReference type="ARBA" id="ARBA00022448"/>
    </source>
</evidence>
<proteinExistence type="inferred from homology"/>
<evidence type="ECO:0000256" key="10">
    <source>
        <dbReference type="ARBA" id="ARBA00023242"/>
    </source>
</evidence>
<gene>
    <name evidence="12" type="ORF">JKP88DRAFT_195851</name>
</gene>
<keyword evidence="8 11" id="KW-0010">Activator</keyword>
<dbReference type="GO" id="GO:0005643">
    <property type="term" value="C:nuclear pore"/>
    <property type="evidence" value="ECO:0007669"/>
    <property type="project" value="UniProtKB-UniRule"/>
</dbReference>
<dbReference type="GO" id="GO:0015031">
    <property type="term" value="P:protein transport"/>
    <property type="evidence" value="ECO:0007669"/>
    <property type="project" value="UniProtKB-KW"/>
</dbReference>
<dbReference type="PANTHER" id="PTHR12514">
    <property type="entry name" value="ENHANCER OF YELLOW 2 TRANSCRIPTION FACTOR"/>
    <property type="match status" value="1"/>
</dbReference>
<dbReference type="Gene3D" id="1.10.246.140">
    <property type="match status" value="1"/>
</dbReference>
<dbReference type="Proteomes" id="UP000664859">
    <property type="component" value="Unassembled WGS sequence"/>
</dbReference>
<dbReference type="GO" id="GO:0000124">
    <property type="term" value="C:SAGA complex"/>
    <property type="evidence" value="ECO:0007669"/>
    <property type="project" value="UniProtKB-UniRule"/>
</dbReference>
<keyword evidence="6 11" id="KW-0811">Translocation</keyword>